<dbReference type="PANTHER" id="PTHR34849">
    <property type="entry name" value="SSL5025 PROTEIN"/>
    <property type="match status" value="1"/>
</dbReference>
<accession>A0ABT2ML59</accession>
<protein>
    <submittedName>
        <fullName evidence="1">DUF433 domain-containing protein</fullName>
    </submittedName>
</protein>
<dbReference type="Proteomes" id="UP001525890">
    <property type="component" value="Unassembled WGS sequence"/>
</dbReference>
<proteinExistence type="predicted"/>
<dbReference type="InterPro" id="IPR009057">
    <property type="entry name" value="Homeodomain-like_sf"/>
</dbReference>
<comment type="caution">
    <text evidence="1">The sequence shown here is derived from an EMBL/GenBank/DDBJ whole genome shotgun (WGS) entry which is preliminary data.</text>
</comment>
<gene>
    <name evidence="1" type="ORF">NG799_03950</name>
</gene>
<dbReference type="InterPro" id="IPR036388">
    <property type="entry name" value="WH-like_DNA-bd_sf"/>
</dbReference>
<dbReference type="EMBL" id="JAMXFF010000004">
    <property type="protein sequence ID" value="MCT7965485.1"/>
    <property type="molecule type" value="Genomic_DNA"/>
</dbReference>
<evidence type="ECO:0000313" key="2">
    <source>
        <dbReference type="Proteomes" id="UP001525890"/>
    </source>
</evidence>
<evidence type="ECO:0000313" key="1">
    <source>
        <dbReference type="EMBL" id="MCT7965485.1"/>
    </source>
</evidence>
<dbReference type="InterPro" id="IPR007367">
    <property type="entry name" value="DUF433"/>
</dbReference>
<dbReference type="Gene3D" id="1.10.10.10">
    <property type="entry name" value="Winged helix-like DNA-binding domain superfamily/Winged helix DNA-binding domain"/>
    <property type="match status" value="1"/>
</dbReference>
<sequence length="90" mass="10269">MSNLLERITVNPRQCGGRPCIRGMRIRVSDVLDLFAAGLSSEQILEELPDLEMDDLRDFHKIKSAKLTGHYRRCLQTIYPSCTDFLALCL</sequence>
<organism evidence="1 2">
    <name type="scientific">Laspinema palackyanum D2a</name>
    <dbReference type="NCBI Taxonomy" id="2953684"/>
    <lineage>
        <taxon>Bacteria</taxon>
        <taxon>Bacillati</taxon>
        <taxon>Cyanobacteriota</taxon>
        <taxon>Cyanophyceae</taxon>
        <taxon>Oscillatoriophycideae</taxon>
        <taxon>Oscillatoriales</taxon>
        <taxon>Laspinemataceae</taxon>
        <taxon>Laspinema</taxon>
        <taxon>Laspinema palackyanum</taxon>
    </lineage>
</organism>
<dbReference type="RefSeq" id="WP_368005184.1">
    <property type="nucleotide sequence ID" value="NZ_JAMXFF010000004.1"/>
</dbReference>
<dbReference type="PANTHER" id="PTHR34849:SF3">
    <property type="entry name" value="SSR2962 PROTEIN"/>
    <property type="match status" value="1"/>
</dbReference>
<keyword evidence="2" id="KW-1185">Reference proteome</keyword>
<name>A0ABT2ML59_9CYAN</name>
<reference evidence="1 2" key="1">
    <citation type="journal article" date="2022" name="Front. Microbiol.">
        <title>High genomic differentiation and limited gene flow indicate recent cryptic speciation within the genus Laspinema (cyanobacteria).</title>
        <authorList>
            <person name="Stanojkovic A."/>
            <person name="Skoupy S."/>
            <person name="Skaloud P."/>
            <person name="Dvorak P."/>
        </authorList>
    </citation>
    <scope>NUCLEOTIDE SEQUENCE [LARGE SCALE GENOMIC DNA]</scope>
    <source>
        <strain evidence="1 2">D2a</strain>
    </source>
</reference>
<dbReference type="SUPFAM" id="SSF46689">
    <property type="entry name" value="Homeodomain-like"/>
    <property type="match status" value="1"/>
</dbReference>
<dbReference type="Pfam" id="PF04255">
    <property type="entry name" value="DUF433"/>
    <property type="match status" value="1"/>
</dbReference>